<evidence type="ECO:0000313" key="1">
    <source>
        <dbReference type="EMBL" id="WNO03970.1"/>
    </source>
</evidence>
<evidence type="ECO:0000313" key="2">
    <source>
        <dbReference type="Proteomes" id="UP001302257"/>
    </source>
</evidence>
<proteinExistence type="predicted"/>
<keyword evidence="2" id="KW-1185">Reference proteome</keyword>
<protein>
    <submittedName>
        <fullName evidence="1">HAD domain-containing protein</fullName>
    </submittedName>
</protein>
<dbReference type="EMBL" id="CP132507">
    <property type="protein sequence ID" value="WNO03970.1"/>
    <property type="molecule type" value="Genomic_DNA"/>
</dbReference>
<sequence>MRGKDEHVLYLDFDGVLHHSEVWYHPKIGPYFPLKVPNRYKFFAHLGLLESLLEPYPRVFIVLSTTWSRRYGPYRAGKNLGHKLSPRVIGATFHSRMNPEEFDNKLRGMQVYEDVLRRKPAQWLALDDDNEGWPSEVGERYIRTHLTEGISDAGVLAEIKEKFDKYFARG</sequence>
<dbReference type="Proteomes" id="UP001302257">
    <property type="component" value="Chromosome"/>
</dbReference>
<reference evidence="1 2" key="1">
    <citation type="submission" date="2023-08" db="EMBL/GenBank/DDBJ databases">
        <title>Rhodoferax potami sp. nov. and Rhodoferax mekongensis sp. nov., isolated from the Mekong River in Thailand.</title>
        <authorList>
            <person name="Kitikhun S."/>
            <person name="Charoenyingcharoen P."/>
            <person name="Siriarchawattana P."/>
            <person name="Likhitrattanapisal S."/>
            <person name="Nilsakha T."/>
            <person name="Chanpet A."/>
            <person name="Rattanawaree P."/>
            <person name="Ingsriswang S."/>
        </authorList>
    </citation>
    <scope>NUCLEOTIDE SEQUENCE [LARGE SCALE GENOMIC DNA]</scope>
    <source>
        <strain evidence="1 2">TBRC 17307</strain>
    </source>
</reference>
<name>A0ABZ0AWT6_9BURK</name>
<gene>
    <name evidence="1" type="ORF">RAN89_13765</name>
</gene>
<dbReference type="RefSeq" id="WP_313866841.1">
    <property type="nucleotide sequence ID" value="NZ_CP132507.1"/>
</dbReference>
<accession>A0ABZ0AWT6</accession>
<dbReference type="Pfam" id="PF18143">
    <property type="entry name" value="HAD_SAK_2"/>
    <property type="match status" value="1"/>
</dbReference>
<organism evidence="1 2">
    <name type="scientific">Rhodoferax mekongensis</name>
    <dbReference type="NCBI Taxonomy" id="3068341"/>
    <lineage>
        <taxon>Bacteria</taxon>
        <taxon>Pseudomonadati</taxon>
        <taxon>Pseudomonadota</taxon>
        <taxon>Betaproteobacteria</taxon>
        <taxon>Burkholderiales</taxon>
        <taxon>Comamonadaceae</taxon>
        <taxon>Rhodoferax</taxon>
    </lineage>
</organism>